<dbReference type="EMBL" id="CP036267">
    <property type="protein sequence ID" value="QDT32276.1"/>
    <property type="molecule type" value="Genomic_DNA"/>
</dbReference>
<reference evidence="1 2" key="1">
    <citation type="submission" date="2019-02" db="EMBL/GenBank/DDBJ databases">
        <title>Deep-cultivation of Planctomycetes and their phenomic and genomic characterization uncovers novel biology.</title>
        <authorList>
            <person name="Wiegand S."/>
            <person name="Jogler M."/>
            <person name="Boedeker C."/>
            <person name="Pinto D."/>
            <person name="Vollmers J."/>
            <person name="Rivas-Marin E."/>
            <person name="Kohn T."/>
            <person name="Peeters S.H."/>
            <person name="Heuer A."/>
            <person name="Rast P."/>
            <person name="Oberbeckmann S."/>
            <person name="Bunk B."/>
            <person name="Jeske O."/>
            <person name="Meyerdierks A."/>
            <person name="Storesund J.E."/>
            <person name="Kallscheuer N."/>
            <person name="Luecker S."/>
            <person name="Lage O.M."/>
            <person name="Pohl T."/>
            <person name="Merkel B.J."/>
            <person name="Hornburger P."/>
            <person name="Mueller R.-W."/>
            <person name="Bruemmer F."/>
            <person name="Labrenz M."/>
            <person name="Spormann A.M."/>
            <person name="Op den Camp H."/>
            <person name="Overmann J."/>
            <person name="Amann R."/>
            <person name="Jetten M.S.M."/>
            <person name="Mascher T."/>
            <person name="Medema M.H."/>
            <person name="Devos D.P."/>
            <person name="Kaster A.-K."/>
            <person name="Ovreas L."/>
            <person name="Rohde M."/>
            <person name="Galperin M.Y."/>
            <person name="Jogler C."/>
        </authorList>
    </citation>
    <scope>NUCLEOTIDE SEQUENCE [LARGE SCALE GENOMIC DNA]</scope>
    <source>
        <strain evidence="1 2">Mal48</strain>
    </source>
</reference>
<gene>
    <name evidence="1" type="ORF">Mal48_15190</name>
</gene>
<keyword evidence="2" id="KW-1185">Reference proteome</keyword>
<protein>
    <submittedName>
        <fullName evidence="1">Uncharacterized protein</fullName>
    </submittedName>
</protein>
<evidence type="ECO:0000313" key="1">
    <source>
        <dbReference type="EMBL" id="QDT32276.1"/>
    </source>
</evidence>
<evidence type="ECO:0000313" key="2">
    <source>
        <dbReference type="Proteomes" id="UP000315724"/>
    </source>
</evidence>
<sequence>MSTEAAQRHLVANEIQTSVEKFENISADTDQKVQLCFA</sequence>
<dbReference type="Proteomes" id="UP000315724">
    <property type="component" value="Chromosome"/>
</dbReference>
<proteinExistence type="predicted"/>
<name>A0A517QKW7_9PLAN</name>
<dbReference type="KEGG" id="tpol:Mal48_15190"/>
<organism evidence="1 2">
    <name type="scientific">Thalassoglobus polymorphus</name>
    <dbReference type="NCBI Taxonomy" id="2527994"/>
    <lineage>
        <taxon>Bacteria</taxon>
        <taxon>Pseudomonadati</taxon>
        <taxon>Planctomycetota</taxon>
        <taxon>Planctomycetia</taxon>
        <taxon>Planctomycetales</taxon>
        <taxon>Planctomycetaceae</taxon>
        <taxon>Thalassoglobus</taxon>
    </lineage>
</organism>
<dbReference type="AlphaFoldDB" id="A0A517QKW7"/>
<accession>A0A517QKW7</accession>